<feature type="transmembrane region" description="Helical" evidence="8">
    <location>
        <begin position="70"/>
        <end position="94"/>
    </location>
</feature>
<accession>A0A0W1AEX2</accession>
<keyword evidence="4" id="KW-0547">Nucleotide-binding</keyword>
<gene>
    <name evidence="11" type="ORF">Lwor_1385</name>
</gene>
<dbReference type="InterPro" id="IPR011527">
    <property type="entry name" value="ABC1_TM_dom"/>
</dbReference>
<evidence type="ECO:0000256" key="4">
    <source>
        <dbReference type="ARBA" id="ARBA00022741"/>
    </source>
</evidence>
<evidence type="ECO:0000313" key="11">
    <source>
        <dbReference type="EMBL" id="KTD79871.1"/>
    </source>
</evidence>
<protein>
    <submittedName>
        <fullName evidence="11">ABC transporter</fullName>
    </submittedName>
</protein>
<dbReference type="PANTHER" id="PTHR11384:SF59">
    <property type="entry name" value="LYSOSOMAL COBALAMIN TRANSPORTER ABCD4"/>
    <property type="match status" value="1"/>
</dbReference>
<dbReference type="RefSeq" id="WP_058493181.1">
    <property type="nucleotide sequence ID" value="NZ_CBCRUR010000001.1"/>
</dbReference>
<comment type="subcellular location">
    <subcellularLocation>
        <location evidence="1">Cell membrane</location>
        <topology evidence="1">Multi-pass membrane protein</topology>
    </subcellularLocation>
</comment>
<name>A0A0W1AEX2_9GAMM</name>
<feature type="transmembrane region" description="Helical" evidence="8">
    <location>
        <begin position="32"/>
        <end position="58"/>
    </location>
</feature>
<dbReference type="InterPro" id="IPR036640">
    <property type="entry name" value="ABC1_TM_sf"/>
</dbReference>
<dbReference type="Proteomes" id="UP000054662">
    <property type="component" value="Unassembled WGS sequence"/>
</dbReference>
<keyword evidence="2" id="KW-0813">Transport</keyword>
<comment type="caution">
    <text evidence="11">The sequence shown here is derived from an EMBL/GenBank/DDBJ whole genome shotgun (WGS) entry which is preliminary data.</text>
</comment>
<sequence length="596" mass="67418">MTRSSSSNPSEFKRKLQFLSDYFLNSHERRKAWILLSGCVLSLLAMTGLLFALGFWFFPFIYAAFIAKDVVLLLIGVGVGLLIASAMTGMNYLANYFKNKLYVSWRSWLTKHIINQFLNNKTNFLTIARVYRDIDNPEQRIQEDIDKLVESSLELVLGFISNFSNLVIYTVLLSLAGGSLSLVLLGTTLVIPGFLVWVALGVGIVTSLIGYYINRSLRESTNQEIMAHSNLRADLQHIQTSSEEIALEHAEHYYQKRLEKEVDVLNKKTAKRLSIQNETTSFNLFNSVVQAIIPLLAAAPLYFMDLISVEVFYSVGYYFSMMTQSLSWFINSFETINKFQTSLDRVIGLQNVLEKNNKGQSTGKIIRTVNHHDGNLLVKKLRLNLHESNYIVIKGLNLQFAPGVHTLIQAPSGAGKSSLFKAIAGTWLSGEGEIIIPKSLESVYFLPQKPTLPQDTLRKVLVYPDAKCHYSDSQLISALKSVNMETLADKLDEYVGFKSLGEQQRIAFARVLLRKPDWIFLDEATASLDEDVEEQVYCRLKELLPDSTIISIAHRSTVRRHHDNVLFFKVNEDKEVQVEEQHSLSGRVARDCVSGF</sequence>
<dbReference type="InterPro" id="IPR003593">
    <property type="entry name" value="AAA+_ATPase"/>
</dbReference>
<dbReference type="SUPFAM" id="SSF52540">
    <property type="entry name" value="P-loop containing nucleoside triphosphate hydrolases"/>
    <property type="match status" value="1"/>
</dbReference>
<dbReference type="PANTHER" id="PTHR11384">
    <property type="entry name" value="ATP-BINDING CASSETTE, SUB-FAMILY D MEMBER"/>
    <property type="match status" value="1"/>
</dbReference>
<evidence type="ECO:0000259" key="9">
    <source>
        <dbReference type="PROSITE" id="PS50893"/>
    </source>
</evidence>
<dbReference type="SMART" id="SM00382">
    <property type="entry name" value="AAA"/>
    <property type="match status" value="1"/>
</dbReference>
<feature type="transmembrane region" description="Helical" evidence="8">
    <location>
        <begin position="166"/>
        <end position="188"/>
    </location>
</feature>
<dbReference type="PROSITE" id="PS50929">
    <property type="entry name" value="ABC_TM1F"/>
    <property type="match status" value="1"/>
</dbReference>
<organism evidence="11 12">
    <name type="scientific">Legionella worsleiensis</name>
    <dbReference type="NCBI Taxonomy" id="45076"/>
    <lineage>
        <taxon>Bacteria</taxon>
        <taxon>Pseudomonadati</taxon>
        <taxon>Pseudomonadota</taxon>
        <taxon>Gammaproteobacteria</taxon>
        <taxon>Legionellales</taxon>
        <taxon>Legionellaceae</taxon>
        <taxon>Legionella</taxon>
    </lineage>
</organism>
<dbReference type="GO" id="GO:0005524">
    <property type="term" value="F:ATP binding"/>
    <property type="evidence" value="ECO:0007669"/>
    <property type="project" value="UniProtKB-KW"/>
</dbReference>
<dbReference type="Pfam" id="PF00005">
    <property type="entry name" value="ABC_tran"/>
    <property type="match status" value="1"/>
</dbReference>
<keyword evidence="3 8" id="KW-0812">Transmembrane</keyword>
<dbReference type="Gene3D" id="1.20.1560.10">
    <property type="entry name" value="ABC transporter type 1, transmembrane domain"/>
    <property type="match status" value="1"/>
</dbReference>
<keyword evidence="12" id="KW-1185">Reference proteome</keyword>
<evidence type="ECO:0000256" key="3">
    <source>
        <dbReference type="ARBA" id="ARBA00022692"/>
    </source>
</evidence>
<dbReference type="AlphaFoldDB" id="A0A0W1AEX2"/>
<dbReference type="GO" id="GO:0005886">
    <property type="term" value="C:plasma membrane"/>
    <property type="evidence" value="ECO:0007669"/>
    <property type="project" value="UniProtKB-SubCell"/>
</dbReference>
<dbReference type="InterPro" id="IPR003439">
    <property type="entry name" value="ABC_transporter-like_ATP-bd"/>
</dbReference>
<evidence type="ECO:0000256" key="5">
    <source>
        <dbReference type="ARBA" id="ARBA00022840"/>
    </source>
</evidence>
<dbReference type="GO" id="GO:0140359">
    <property type="term" value="F:ABC-type transporter activity"/>
    <property type="evidence" value="ECO:0007669"/>
    <property type="project" value="InterPro"/>
</dbReference>
<dbReference type="InterPro" id="IPR050835">
    <property type="entry name" value="ABC_transporter_sub-D"/>
</dbReference>
<dbReference type="GO" id="GO:0016887">
    <property type="term" value="F:ATP hydrolysis activity"/>
    <property type="evidence" value="ECO:0007669"/>
    <property type="project" value="InterPro"/>
</dbReference>
<feature type="domain" description="ABC transporter" evidence="9">
    <location>
        <begin position="378"/>
        <end position="595"/>
    </location>
</feature>
<dbReference type="Gene3D" id="3.40.50.300">
    <property type="entry name" value="P-loop containing nucleotide triphosphate hydrolases"/>
    <property type="match status" value="1"/>
</dbReference>
<keyword evidence="5" id="KW-0067">ATP-binding</keyword>
<evidence type="ECO:0000259" key="10">
    <source>
        <dbReference type="PROSITE" id="PS50929"/>
    </source>
</evidence>
<dbReference type="Pfam" id="PF06472">
    <property type="entry name" value="ABC_membrane_2"/>
    <property type="match status" value="1"/>
</dbReference>
<dbReference type="EMBL" id="LNZC01000012">
    <property type="protein sequence ID" value="KTD79871.1"/>
    <property type="molecule type" value="Genomic_DNA"/>
</dbReference>
<dbReference type="STRING" id="45076.Lwor_1385"/>
<dbReference type="PATRIC" id="fig|45076.6.peg.1509"/>
<evidence type="ECO:0000313" key="12">
    <source>
        <dbReference type="Proteomes" id="UP000054662"/>
    </source>
</evidence>
<evidence type="ECO:0000256" key="8">
    <source>
        <dbReference type="SAM" id="Phobius"/>
    </source>
</evidence>
<evidence type="ECO:0000256" key="7">
    <source>
        <dbReference type="ARBA" id="ARBA00023136"/>
    </source>
</evidence>
<feature type="domain" description="ABC transmembrane type-1" evidence="10">
    <location>
        <begin position="40"/>
        <end position="338"/>
    </location>
</feature>
<proteinExistence type="predicted"/>
<keyword evidence="7 8" id="KW-0472">Membrane</keyword>
<keyword evidence="6 8" id="KW-1133">Transmembrane helix</keyword>
<feature type="transmembrane region" description="Helical" evidence="8">
    <location>
        <begin position="282"/>
        <end position="303"/>
    </location>
</feature>
<dbReference type="SUPFAM" id="SSF90123">
    <property type="entry name" value="ABC transporter transmembrane region"/>
    <property type="match status" value="1"/>
</dbReference>
<reference evidence="11 12" key="1">
    <citation type="submission" date="2015-11" db="EMBL/GenBank/DDBJ databases">
        <title>Genomic analysis of 38 Legionella species identifies large and diverse effector repertoires.</title>
        <authorList>
            <person name="Burstein D."/>
            <person name="Amaro F."/>
            <person name="Zusman T."/>
            <person name="Lifshitz Z."/>
            <person name="Cohen O."/>
            <person name="Gilbert J.A."/>
            <person name="Pupko T."/>
            <person name="Shuman H.A."/>
            <person name="Segal G."/>
        </authorList>
    </citation>
    <scope>NUCLEOTIDE SEQUENCE [LARGE SCALE GENOMIC DNA]</scope>
    <source>
        <strain evidence="11 12">ATCC 49508</strain>
    </source>
</reference>
<dbReference type="PROSITE" id="PS50893">
    <property type="entry name" value="ABC_TRANSPORTER_2"/>
    <property type="match status" value="1"/>
</dbReference>
<feature type="transmembrane region" description="Helical" evidence="8">
    <location>
        <begin position="194"/>
        <end position="213"/>
    </location>
</feature>
<dbReference type="OrthoDB" id="9810134at2"/>
<dbReference type="InterPro" id="IPR027417">
    <property type="entry name" value="P-loop_NTPase"/>
</dbReference>
<evidence type="ECO:0000256" key="2">
    <source>
        <dbReference type="ARBA" id="ARBA00022448"/>
    </source>
</evidence>
<evidence type="ECO:0000256" key="6">
    <source>
        <dbReference type="ARBA" id="ARBA00022989"/>
    </source>
</evidence>
<evidence type="ECO:0000256" key="1">
    <source>
        <dbReference type="ARBA" id="ARBA00004651"/>
    </source>
</evidence>